<dbReference type="InterPro" id="IPR005017">
    <property type="entry name" value="OMPP1/FadL/TodX"/>
</dbReference>
<keyword evidence="10" id="KW-1185">Reference proteome</keyword>
<evidence type="ECO:0000313" key="9">
    <source>
        <dbReference type="EMBL" id="QIK41293.1"/>
    </source>
</evidence>
<dbReference type="Pfam" id="PF03349">
    <property type="entry name" value="Toluene_X"/>
    <property type="match status" value="1"/>
</dbReference>
<dbReference type="Proteomes" id="UP000500791">
    <property type="component" value="Chromosome"/>
</dbReference>
<organism evidence="9 10">
    <name type="scientific">Pontivivens nitratireducens</name>
    <dbReference type="NCBI Taxonomy" id="2758038"/>
    <lineage>
        <taxon>Bacteria</taxon>
        <taxon>Pseudomonadati</taxon>
        <taxon>Pseudomonadota</taxon>
        <taxon>Alphaproteobacteria</taxon>
        <taxon>Rhodobacterales</taxon>
        <taxon>Paracoccaceae</taxon>
        <taxon>Pontivivens</taxon>
    </lineage>
</organism>
<evidence type="ECO:0000256" key="6">
    <source>
        <dbReference type="ARBA" id="ARBA00023136"/>
    </source>
</evidence>
<accession>A0A6G7VMH4</accession>
<feature type="chain" id="PRO_5026232132" description="Long-chain fatty acid transport protein" evidence="8">
    <location>
        <begin position="24"/>
        <end position="361"/>
    </location>
</feature>
<dbReference type="GO" id="GO:0009279">
    <property type="term" value="C:cell outer membrane"/>
    <property type="evidence" value="ECO:0007669"/>
    <property type="project" value="UniProtKB-SubCell"/>
</dbReference>
<comment type="similarity">
    <text evidence="2">Belongs to the OmpP1/FadL family.</text>
</comment>
<keyword evidence="6" id="KW-0472">Membrane</keyword>
<reference evidence="9 10" key="1">
    <citation type="submission" date="2020-03" db="EMBL/GenBank/DDBJ databases">
        <title>Complete genome sequence of Monaibacterium sp. ALG8 with diverse plasmids.</title>
        <authorList>
            <person name="Sun C."/>
        </authorList>
    </citation>
    <scope>NUCLEOTIDE SEQUENCE [LARGE SCALE GENOMIC DNA]</scope>
    <source>
        <strain evidence="9 10">ALG8</strain>
    </source>
</reference>
<proteinExistence type="inferred from homology"/>
<keyword evidence="3" id="KW-1134">Transmembrane beta strand</keyword>
<dbReference type="SUPFAM" id="SSF56935">
    <property type="entry name" value="Porins"/>
    <property type="match status" value="1"/>
</dbReference>
<dbReference type="PANTHER" id="PTHR35093:SF8">
    <property type="entry name" value="OUTER MEMBRANE PROTEIN NMB0088-RELATED"/>
    <property type="match status" value="1"/>
</dbReference>
<dbReference type="EMBL" id="CP049811">
    <property type="protein sequence ID" value="QIK41293.1"/>
    <property type="molecule type" value="Genomic_DNA"/>
</dbReference>
<keyword evidence="4" id="KW-0812">Transmembrane</keyword>
<evidence type="ECO:0000256" key="4">
    <source>
        <dbReference type="ARBA" id="ARBA00022692"/>
    </source>
</evidence>
<evidence type="ECO:0000256" key="8">
    <source>
        <dbReference type="SAM" id="SignalP"/>
    </source>
</evidence>
<evidence type="ECO:0000313" key="10">
    <source>
        <dbReference type="Proteomes" id="UP000500791"/>
    </source>
</evidence>
<evidence type="ECO:0008006" key="11">
    <source>
        <dbReference type="Google" id="ProtNLM"/>
    </source>
</evidence>
<dbReference type="Gene3D" id="2.40.160.60">
    <property type="entry name" value="Outer membrane protein transport protein (OMPP1/FadL/TodX)"/>
    <property type="match status" value="1"/>
</dbReference>
<evidence type="ECO:0000256" key="3">
    <source>
        <dbReference type="ARBA" id="ARBA00022452"/>
    </source>
</evidence>
<evidence type="ECO:0000256" key="1">
    <source>
        <dbReference type="ARBA" id="ARBA00004571"/>
    </source>
</evidence>
<gene>
    <name evidence="9" type="ORF">G8E03_11235</name>
</gene>
<name>A0A6G7VMH4_9RHOB</name>
<dbReference type="AlphaFoldDB" id="A0A6G7VMH4"/>
<keyword evidence="5 8" id="KW-0732">Signal</keyword>
<sequence>MTFTAKLLGATATAALFTSAAMAGGLDRSGQPVNALFEEGRHLEFSTAFVRPSLDGVATGGRPTGEGPEDYTLLGFAYKDDINDQLSYAIIFDEPYGSDTKYPATGTTAYSGITSELNSYALTGLLRYEMPSGFSVYGGLKMQSLNAEAAIPAAAYTVSTDTDYALGYVAGVAYERPEIALRVALTYHSEVDHENSTTETGLFPTATNNLKTTTPDAINLDFQTGVAPGTLVFGRIRWADYSEFELAPEIYTSGFGSPLSSYEDDSVSYTLGIGRAITENFSMAFSVNYEDKGPTEDSSALSPLNGRIGYTLGGTYTMDNVSITGGISYTDLGDTTVDSPETAEYRDNDAIALGLKIAFKL</sequence>
<feature type="signal peptide" evidence="8">
    <location>
        <begin position="1"/>
        <end position="23"/>
    </location>
</feature>
<dbReference type="KEGG" id="mon:G8E03_11235"/>
<dbReference type="GO" id="GO:0015483">
    <property type="term" value="F:long-chain fatty acid transporting porin activity"/>
    <property type="evidence" value="ECO:0007669"/>
    <property type="project" value="TreeGrafter"/>
</dbReference>
<evidence type="ECO:0000256" key="5">
    <source>
        <dbReference type="ARBA" id="ARBA00022729"/>
    </source>
</evidence>
<protein>
    <recommendedName>
        <fullName evidence="11">Long-chain fatty acid transport protein</fullName>
    </recommendedName>
</protein>
<evidence type="ECO:0000256" key="2">
    <source>
        <dbReference type="ARBA" id="ARBA00008163"/>
    </source>
</evidence>
<comment type="subcellular location">
    <subcellularLocation>
        <location evidence="1">Cell outer membrane</location>
        <topology evidence="1">Multi-pass membrane protein</topology>
    </subcellularLocation>
</comment>
<evidence type="ECO:0000256" key="7">
    <source>
        <dbReference type="ARBA" id="ARBA00023237"/>
    </source>
</evidence>
<keyword evidence="7" id="KW-0998">Cell outer membrane</keyword>
<dbReference type="PANTHER" id="PTHR35093">
    <property type="entry name" value="OUTER MEMBRANE PROTEIN NMB0088-RELATED"/>
    <property type="match status" value="1"/>
</dbReference>